<organism evidence="7 8">
    <name type="scientific">Bizionia argentinensis JUB59</name>
    <dbReference type="NCBI Taxonomy" id="1046627"/>
    <lineage>
        <taxon>Bacteria</taxon>
        <taxon>Pseudomonadati</taxon>
        <taxon>Bacteroidota</taxon>
        <taxon>Flavobacteriia</taxon>
        <taxon>Flavobacteriales</taxon>
        <taxon>Flavobacteriaceae</taxon>
        <taxon>Bizionia</taxon>
    </lineage>
</organism>
<dbReference type="AlphaFoldDB" id="G2EB41"/>
<feature type="transmembrane region" description="Helical" evidence="6">
    <location>
        <begin position="197"/>
        <end position="218"/>
    </location>
</feature>
<evidence type="ECO:0000313" key="7">
    <source>
        <dbReference type="EMBL" id="EGV44342.1"/>
    </source>
</evidence>
<gene>
    <name evidence="7" type="ORF">BZARG_724</name>
</gene>
<feature type="transmembrane region" description="Helical" evidence="6">
    <location>
        <begin position="295"/>
        <end position="328"/>
    </location>
</feature>
<evidence type="ECO:0000313" key="8">
    <source>
        <dbReference type="Proteomes" id="UP000003730"/>
    </source>
</evidence>
<dbReference type="eggNOG" id="COG0628">
    <property type="taxonomic scope" value="Bacteria"/>
</dbReference>
<proteinExistence type="inferred from homology"/>
<dbReference type="GO" id="GO:0016020">
    <property type="term" value="C:membrane"/>
    <property type="evidence" value="ECO:0007669"/>
    <property type="project" value="UniProtKB-SubCell"/>
</dbReference>
<dbReference type="EMBL" id="AFXZ01000009">
    <property type="protein sequence ID" value="EGV44342.1"/>
    <property type="molecule type" value="Genomic_DNA"/>
</dbReference>
<evidence type="ECO:0000256" key="1">
    <source>
        <dbReference type="ARBA" id="ARBA00004141"/>
    </source>
</evidence>
<evidence type="ECO:0000256" key="6">
    <source>
        <dbReference type="SAM" id="Phobius"/>
    </source>
</evidence>
<protein>
    <submittedName>
        <fullName evidence="7">AI-2E family transporter</fullName>
    </submittedName>
</protein>
<feature type="transmembrane region" description="Helical" evidence="6">
    <location>
        <begin position="139"/>
        <end position="162"/>
    </location>
</feature>
<comment type="caution">
    <text evidence="7">The sequence shown here is derived from an EMBL/GenBank/DDBJ whole genome shotgun (WGS) entry which is preliminary data.</text>
</comment>
<feature type="transmembrane region" description="Helical" evidence="6">
    <location>
        <begin position="224"/>
        <end position="252"/>
    </location>
</feature>
<comment type="subcellular location">
    <subcellularLocation>
        <location evidence="1">Membrane</location>
        <topology evidence="1">Multi-pass membrane protein</topology>
    </subcellularLocation>
</comment>
<dbReference type="RefSeq" id="WP_008635501.1">
    <property type="nucleotide sequence ID" value="NZ_AFXZ01000009.1"/>
</dbReference>
<keyword evidence="8" id="KW-1185">Reference proteome</keyword>
<evidence type="ECO:0000256" key="4">
    <source>
        <dbReference type="ARBA" id="ARBA00022989"/>
    </source>
</evidence>
<sequence>MKIIPPKVIRQIFLLLLILLVCILIFREMIPYLSGVLGAITIYVLLRKTMGKLVKRGWNPNLAAVFLMLGSFFVILVPLAGTALMLGNKISKAVENPERITKILKSQLTEIESKFGFEFTSQIDASAVSGWLSENLQNFAGGTFNTIIGVSIMYFMLFYMFTNRRQLRESLMDYIPINRNDLKTLGKEMNSMVRANAIGIPLVAIAQGIIALVGFLIFGIEAPFFWAVIITIGSMVPFVGSMLGIIPVFIIAMAAGDTFAAWGILLYGLIVVGSTDNLIRLLVLRRLDDVHPLITLIGVIIGIPLFGFIGLIFGPLLLSLAIVIIRIYKDEYASNKDELEEGV</sequence>
<dbReference type="PANTHER" id="PTHR21716">
    <property type="entry name" value="TRANSMEMBRANE PROTEIN"/>
    <property type="match status" value="1"/>
</dbReference>
<dbReference type="OrthoDB" id="9773730at2"/>
<dbReference type="PANTHER" id="PTHR21716:SF4">
    <property type="entry name" value="TRANSMEMBRANE PROTEIN 245"/>
    <property type="match status" value="1"/>
</dbReference>
<keyword evidence="5 6" id="KW-0472">Membrane</keyword>
<name>G2EB41_9FLAO</name>
<evidence type="ECO:0000256" key="5">
    <source>
        <dbReference type="ARBA" id="ARBA00023136"/>
    </source>
</evidence>
<accession>G2EB41</accession>
<dbReference type="InterPro" id="IPR002549">
    <property type="entry name" value="AI-2E-like"/>
</dbReference>
<dbReference type="Pfam" id="PF01594">
    <property type="entry name" value="AI-2E_transport"/>
    <property type="match status" value="1"/>
</dbReference>
<feature type="transmembrane region" description="Helical" evidence="6">
    <location>
        <begin position="32"/>
        <end position="50"/>
    </location>
</feature>
<comment type="similarity">
    <text evidence="2">Belongs to the autoinducer-2 exporter (AI-2E) (TC 2.A.86) family.</text>
</comment>
<reference evidence="7 8" key="1">
    <citation type="journal article" date="2008" name="Int. J. Syst. Evol. Microbiol.">
        <title>Bizionia argentinensis sp. nov., isolated from surface marine water in Antarctica.</title>
        <authorList>
            <person name="Bercovich A."/>
            <person name="Vazquez S.C."/>
            <person name="Yankilevich P."/>
            <person name="Coria S.H."/>
            <person name="Foti M."/>
            <person name="Hernandez E."/>
            <person name="Vidal A."/>
            <person name="Ruberto L."/>
            <person name="Melo C."/>
            <person name="Marenssi S."/>
            <person name="Criscuolo M."/>
            <person name="Memoli M."/>
            <person name="Arguelles M."/>
            <person name="Mac Cormack W.P."/>
        </authorList>
    </citation>
    <scope>NUCLEOTIDE SEQUENCE [LARGE SCALE GENOMIC DNA]</scope>
    <source>
        <strain evidence="7 8">JUB59</strain>
    </source>
</reference>
<feature type="transmembrane region" description="Helical" evidence="6">
    <location>
        <begin position="62"/>
        <end position="86"/>
    </location>
</feature>
<feature type="transmembrane region" description="Helical" evidence="6">
    <location>
        <begin position="7"/>
        <end position="26"/>
    </location>
</feature>
<dbReference type="PATRIC" id="fig|1046627.3.peg.755"/>
<evidence type="ECO:0000256" key="2">
    <source>
        <dbReference type="ARBA" id="ARBA00009773"/>
    </source>
</evidence>
<keyword evidence="4 6" id="KW-1133">Transmembrane helix</keyword>
<dbReference type="STRING" id="1046627.BZARG_724"/>
<evidence type="ECO:0000256" key="3">
    <source>
        <dbReference type="ARBA" id="ARBA00022692"/>
    </source>
</evidence>
<keyword evidence="3 6" id="KW-0812">Transmembrane</keyword>
<feature type="transmembrane region" description="Helical" evidence="6">
    <location>
        <begin position="259"/>
        <end position="283"/>
    </location>
</feature>
<dbReference type="Proteomes" id="UP000003730">
    <property type="component" value="Unassembled WGS sequence"/>
</dbReference>